<proteinExistence type="predicted"/>
<gene>
    <name evidence="1" type="ORF">D3Z33_07060</name>
</gene>
<name>A0A845QZK4_9CLOT</name>
<reference evidence="1 2" key="1">
    <citation type="submission" date="2018-08" db="EMBL/GenBank/DDBJ databases">
        <title>Murine metabolic-syndrome-specific gut microbial biobank.</title>
        <authorList>
            <person name="Liu C."/>
        </authorList>
    </citation>
    <scope>NUCLEOTIDE SEQUENCE [LARGE SCALE GENOMIC DNA]</scope>
    <source>
        <strain evidence="1 2">583</strain>
    </source>
</reference>
<dbReference type="Proteomes" id="UP000467132">
    <property type="component" value="Unassembled WGS sequence"/>
</dbReference>
<dbReference type="AlphaFoldDB" id="A0A845QZK4"/>
<evidence type="ECO:0000313" key="1">
    <source>
        <dbReference type="EMBL" id="NBI06618.1"/>
    </source>
</evidence>
<accession>A0A845QZK4</accession>
<protein>
    <submittedName>
        <fullName evidence="1">Uncharacterized protein</fullName>
    </submittedName>
</protein>
<dbReference type="OrthoDB" id="48873at2"/>
<evidence type="ECO:0000313" key="2">
    <source>
        <dbReference type="Proteomes" id="UP000467132"/>
    </source>
</evidence>
<dbReference type="EMBL" id="QXXA01000007">
    <property type="protein sequence ID" value="NBI06618.1"/>
    <property type="molecule type" value="Genomic_DNA"/>
</dbReference>
<sequence>MTVLERLKLELNNKEYFTNAEYKVYLEENNLVDTDVYIKISMQRDLLYTVTDILESVANDVDLMRKVETEFSTTSEAIRFLNDRIDRIRNRILNIPETEELSTNVSLLFTRG</sequence>
<comment type="caution">
    <text evidence="1">The sequence shown here is derived from an EMBL/GenBank/DDBJ whole genome shotgun (WGS) entry which is preliminary data.</text>
</comment>
<organism evidence="1 2">
    <name type="scientific">Senegalia massiliensis</name>
    <dbReference type="NCBI Taxonomy" id="1720316"/>
    <lineage>
        <taxon>Bacteria</taxon>
        <taxon>Bacillati</taxon>
        <taxon>Bacillota</taxon>
        <taxon>Clostridia</taxon>
        <taxon>Eubacteriales</taxon>
        <taxon>Clostridiaceae</taxon>
        <taxon>Senegalia</taxon>
    </lineage>
</organism>
<keyword evidence="2" id="KW-1185">Reference proteome</keyword>
<dbReference type="RefSeq" id="WP_160197104.1">
    <property type="nucleotide sequence ID" value="NZ_QXXA01000007.1"/>
</dbReference>